<gene>
    <name evidence="1" type="ORF">IAQ69_02510</name>
</gene>
<reference evidence="1 2" key="1">
    <citation type="submission" date="2020-08" db="EMBL/GenBank/DDBJ databases">
        <title>Emergence of ISAba1-mediated novel tet(X) in Acinetobacter variabilis from a chicken farm.</title>
        <authorList>
            <person name="Peng K."/>
            <person name="Li R."/>
        </authorList>
    </citation>
    <scope>NUCLEOTIDE SEQUENCE [LARGE SCALE GENOMIC DNA]</scope>
    <source>
        <strain evidence="1 2">XM9F202-2</strain>
    </source>
</reference>
<organism evidence="1 2">
    <name type="scientific">Acinetobacter variabilis</name>
    <dbReference type="NCBI Taxonomy" id="70346"/>
    <lineage>
        <taxon>Bacteria</taxon>
        <taxon>Pseudomonadati</taxon>
        <taxon>Pseudomonadota</taxon>
        <taxon>Gammaproteobacteria</taxon>
        <taxon>Moraxellales</taxon>
        <taxon>Moraxellaceae</taxon>
        <taxon>Acinetobacter</taxon>
    </lineage>
</organism>
<dbReference type="EMBL" id="CP060811">
    <property type="protein sequence ID" value="QQN89499.1"/>
    <property type="molecule type" value="Genomic_DNA"/>
</dbReference>
<evidence type="ECO:0008006" key="3">
    <source>
        <dbReference type="Google" id="ProtNLM"/>
    </source>
</evidence>
<proteinExistence type="predicted"/>
<evidence type="ECO:0000313" key="2">
    <source>
        <dbReference type="Proteomes" id="UP000596079"/>
    </source>
</evidence>
<protein>
    <recommendedName>
        <fullName evidence="3">Uracil-DNA glycosylase-like domain-containing protein</fullName>
    </recommendedName>
</protein>
<dbReference type="Proteomes" id="UP000596079">
    <property type="component" value="Chromosome"/>
</dbReference>
<sequence>MINQHSTLIDLRSKLIEIPTEQKECLHHLSYPFIPFLDENFYSSKNKVLLVGQETKGWQSRLSNFLNEDINFDTVIQNSVRRHQELYSQSPKHSSFLQFLKKIKIQNHQEPIQWLNFYLFDYKKASFNTLSKNKTYKDIFLYLQELSILNLSQQIKDTQPRVIFFVGQYHNNFPKLEEKLHLTSNDRLLLKEPIDKFSMKIWNDEILILRVPHPAHFSRISNQARNVALEYFKIFDQCETMAEFKEVIHHKLK</sequence>
<accession>A0A7T8AS17</accession>
<dbReference type="AlphaFoldDB" id="A0A7T8AS17"/>
<evidence type="ECO:0000313" key="1">
    <source>
        <dbReference type="EMBL" id="QQN89499.1"/>
    </source>
</evidence>
<name>A0A7T8AS17_9GAMM</name>